<proteinExistence type="inferred from homology"/>
<evidence type="ECO:0000256" key="6">
    <source>
        <dbReference type="ARBA" id="ARBA00023163"/>
    </source>
</evidence>
<evidence type="ECO:0000256" key="4">
    <source>
        <dbReference type="ARBA" id="ARBA00023015"/>
    </source>
</evidence>
<comment type="caution">
    <text evidence="9">The sequence shown here is derived from an EMBL/GenBank/DDBJ whole genome shotgun (WGS) entry which is preliminary data.</text>
</comment>
<dbReference type="Proteomes" id="UP000887229">
    <property type="component" value="Unassembled WGS sequence"/>
</dbReference>
<keyword evidence="6" id="KW-0804">Transcription</keyword>
<evidence type="ECO:0000313" key="10">
    <source>
        <dbReference type="Proteomes" id="UP000887229"/>
    </source>
</evidence>
<dbReference type="GO" id="GO:1990904">
    <property type="term" value="C:ribonucleoprotein complex"/>
    <property type="evidence" value="ECO:0007669"/>
    <property type="project" value="UniProtKB-KW"/>
</dbReference>
<accession>A0A9P7ZLW2</accession>
<dbReference type="GO" id="GO:0000150">
    <property type="term" value="F:DNA strand exchange activity"/>
    <property type="evidence" value="ECO:0007669"/>
    <property type="project" value="InterPro"/>
</dbReference>
<keyword evidence="7" id="KW-0687">Ribonucleoprotein</keyword>
<dbReference type="RefSeq" id="XP_046117832.1">
    <property type="nucleotide sequence ID" value="XM_046257601.1"/>
</dbReference>
<dbReference type="PANTHER" id="PTHR28184:SF1">
    <property type="entry name" value="LARGE RIBOSOMAL SUBUNIT PROTEIN ML67"/>
    <property type="match status" value="1"/>
</dbReference>
<evidence type="ECO:0000256" key="8">
    <source>
        <dbReference type="ARBA" id="ARBA00035185"/>
    </source>
</evidence>
<dbReference type="GO" id="GO:0005840">
    <property type="term" value="C:ribosome"/>
    <property type="evidence" value="ECO:0007669"/>
    <property type="project" value="UniProtKB-KW"/>
</dbReference>
<dbReference type="GO" id="GO:0005739">
    <property type="term" value="C:mitochondrion"/>
    <property type="evidence" value="ECO:0007669"/>
    <property type="project" value="UniProtKB-SubCell"/>
</dbReference>
<sequence>MSAVPSFRAGQPLISLSKTWCRQAHRAARYKKEIKKVKWIPSPPEEGHGEKIWIWSHRRTDQTVYTLRPRLDDEHELKQLPYNGKKLKPATLRKDYWSPMAILKFGQGGGDIGRSVFQKLRELKHLHEVSWPLELRIKPVQEYSRKDHKHMAEEKAAGREKVLYRNKHQRGMALNAQRKNSIADMAAVLAGMGKGNAMNIKVKGEGEDASLEEKLAQVTIEWKNDQDQQYAEEWTSNVTHALMEKPAYVLGTEPPAPQVQRSTPEANEA</sequence>
<evidence type="ECO:0000256" key="5">
    <source>
        <dbReference type="ARBA" id="ARBA00023128"/>
    </source>
</evidence>
<keyword evidence="4" id="KW-0805">Transcription regulation</keyword>
<evidence type="ECO:0000256" key="7">
    <source>
        <dbReference type="ARBA" id="ARBA00023274"/>
    </source>
</evidence>
<dbReference type="GO" id="GO:0003735">
    <property type="term" value="F:structural constituent of ribosome"/>
    <property type="evidence" value="ECO:0007669"/>
    <property type="project" value="TreeGrafter"/>
</dbReference>
<comment type="subcellular location">
    <subcellularLocation>
        <location evidence="1">Mitochondrion</location>
    </subcellularLocation>
</comment>
<comment type="similarity">
    <text evidence="2">Belongs to the mitochondrion-specific ribosomal protein mL67 family.</text>
</comment>
<keyword evidence="10" id="KW-1185">Reference proteome</keyword>
<evidence type="ECO:0000256" key="3">
    <source>
        <dbReference type="ARBA" id="ARBA00022980"/>
    </source>
</evidence>
<evidence type="ECO:0000313" key="9">
    <source>
        <dbReference type="EMBL" id="KAG9253908.1"/>
    </source>
</evidence>
<gene>
    <name evidence="9" type="ORF">F5Z01DRAFT_135428</name>
</gene>
<dbReference type="GO" id="GO:0003697">
    <property type="term" value="F:single-stranded DNA binding"/>
    <property type="evidence" value="ECO:0007669"/>
    <property type="project" value="InterPro"/>
</dbReference>
<name>A0A9P7ZLW2_9HYPO</name>
<dbReference type="PANTHER" id="PTHR28184">
    <property type="entry name" value="MITOCHONDRIAL HOMOLOGOUS RECOMBINATION PROTEIN 1"/>
    <property type="match status" value="1"/>
</dbReference>
<keyword evidence="3" id="KW-0689">Ribosomal protein</keyword>
<dbReference type="AlphaFoldDB" id="A0A9P7ZLW2"/>
<keyword evidence="5" id="KW-0496">Mitochondrion</keyword>
<organism evidence="9 10">
    <name type="scientific">Emericellopsis atlantica</name>
    <dbReference type="NCBI Taxonomy" id="2614577"/>
    <lineage>
        <taxon>Eukaryota</taxon>
        <taxon>Fungi</taxon>
        <taxon>Dikarya</taxon>
        <taxon>Ascomycota</taxon>
        <taxon>Pezizomycotina</taxon>
        <taxon>Sordariomycetes</taxon>
        <taxon>Hypocreomycetidae</taxon>
        <taxon>Hypocreales</taxon>
        <taxon>Bionectriaceae</taxon>
        <taxon>Emericellopsis</taxon>
    </lineage>
</organism>
<evidence type="ECO:0000256" key="2">
    <source>
        <dbReference type="ARBA" id="ARBA00010741"/>
    </source>
</evidence>
<dbReference type="Pfam" id="PF12829">
    <property type="entry name" value="Mhr1"/>
    <property type="match status" value="1"/>
</dbReference>
<reference evidence="9" key="1">
    <citation type="journal article" date="2021" name="IMA Fungus">
        <title>Genomic characterization of three marine fungi, including Emericellopsis atlantica sp. nov. with signatures of a generalist lifestyle and marine biomass degradation.</title>
        <authorList>
            <person name="Hagestad O.C."/>
            <person name="Hou L."/>
            <person name="Andersen J.H."/>
            <person name="Hansen E.H."/>
            <person name="Altermark B."/>
            <person name="Li C."/>
            <person name="Kuhnert E."/>
            <person name="Cox R.J."/>
            <person name="Crous P.W."/>
            <person name="Spatafora J.W."/>
            <person name="Lail K."/>
            <person name="Amirebrahimi M."/>
            <person name="Lipzen A."/>
            <person name="Pangilinan J."/>
            <person name="Andreopoulos W."/>
            <person name="Hayes R.D."/>
            <person name="Ng V."/>
            <person name="Grigoriev I.V."/>
            <person name="Jackson S.A."/>
            <person name="Sutton T.D.S."/>
            <person name="Dobson A.D.W."/>
            <person name="Rama T."/>
        </authorList>
    </citation>
    <scope>NUCLEOTIDE SEQUENCE</scope>
    <source>
        <strain evidence="9">TS7</strain>
    </source>
</reference>
<evidence type="ECO:0000256" key="1">
    <source>
        <dbReference type="ARBA" id="ARBA00004173"/>
    </source>
</evidence>
<dbReference type="EMBL" id="MU251256">
    <property type="protein sequence ID" value="KAG9253908.1"/>
    <property type="molecule type" value="Genomic_DNA"/>
</dbReference>
<dbReference type="GeneID" id="70288504"/>
<dbReference type="OrthoDB" id="5333655at2759"/>
<protein>
    <recommendedName>
        <fullName evidence="8">Large ribosomal subunit protein mL67</fullName>
    </recommendedName>
</protein>
<dbReference type="InterPro" id="IPR024629">
    <property type="entry name" value="Ribosomal_mL67"/>
</dbReference>